<organism evidence="8 9">
    <name type="scientific">Candidatus Desulfacyla euxinica</name>
    <dbReference type="NCBI Taxonomy" id="2841693"/>
    <lineage>
        <taxon>Bacteria</taxon>
        <taxon>Deltaproteobacteria</taxon>
        <taxon>Candidatus Desulfacyla</taxon>
    </lineage>
</organism>
<feature type="domain" description="Peptidase M48" evidence="7">
    <location>
        <begin position="43"/>
        <end position="219"/>
    </location>
</feature>
<dbReference type="Proteomes" id="UP000650524">
    <property type="component" value="Unassembled WGS sequence"/>
</dbReference>
<dbReference type="EMBL" id="JACNJD010000059">
    <property type="protein sequence ID" value="MBC8175956.1"/>
    <property type="molecule type" value="Genomic_DNA"/>
</dbReference>
<evidence type="ECO:0000256" key="2">
    <source>
        <dbReference type="ARBA" id="ARBA00022670"/>
    </source>
</evidence>
<keyword evidence="5" id="KW-0862">Zinc</keyword>
<dbReference type="GO" id="GO:0051603">
    <property type="term" value="P:proteolysis involved in protein catabolic process"/>
    <property type="evidence" value="ECO:0007669"/>
    <property type="project" value="TreeGrafter"/>
</dbReference>
<keyword evidence="3" id="KW-0479">Metal-binding</keyword>
<evidence type="ECO:0000259" key="7">
    <source>
        <dbReference type="Pfam" id="PF01435"/>
    </source>
</evidence>
<evidence type="ECO:0000256" key="5">
    <source>
        <dbReference type="ARBA" id="ARBA00022833"/>
    </source>
</evidence>
<dbReference type="InterPro" id="IPR051156">
    <property type="entry name" value="Mito/Outer_Membr_Metalloprot"/>
</dbReference>
<dbReference type="PANTHER" id="PTHR22726:SF1">
    <property type="entry name" value="METALLOENDOPEPTIDASE OMA1, MITOCHONDRIAL"/>
    <property type="match status" value="1"/>
</dbReference>
<protein>
    <submittedName>
        <fullName evidence="8">M48 family metalloprotease</fullName>
    </submittedName>
</protein>
<dbReference type="CDD" id="cd07333">
    <property type="entry name" value="M48C_bepA_like"/>
    <property type="match status" value="1"/>
</dbReference>
<dbReference type="InterPro" id="IPR001915">
    <property type="entry name" value="Peptidase_M48"/>
</dbReference>
<comment type="cofactor">
    <cofactor evidence="1">
        <name>Zn(2+)</name>
        <dbReference type="ChEBI" id="CHEBI:29105"/>
    </cofactor>
</comment>
<evidence type="ECO:0000256" key="1">
    <source>
        <dbReference type="ARBA" id="ARBA00001947"/>
    </source>
</evidence>
<comment type="caution">
    <text evidence="8">The sequence shown here is derived from an EMBL/GenBank/DDBJ whole genome shotgun (WGS) entry which is preliminary data.</text>
</comment>
<accession>A0A8J6T4M3</accession>
<sequence>MTGQPQLMLLSEGEEIQLGRQTDAQIVEDYGTYQDQTLITYMDGVGRKMARLSHRPGLPYQFKILDTPVVNAFAVPGGYVYLTRGIMANLNSEAELAGVMGHEIGHITARHSAQQYSKAQLAQITLGSAMILSETFRGFADLAQLGVGMLFLSFSRDDEREADDLSVEYSSKAGYDATHMALFFETLERMQPKSDRSGLPEWFSTHPNPDDRIGAVQRRAKEWQKELGIKNLKVNRDVYLKNIDGLVFGENPREGFVEHNVFFHPLLRFQFPVPVNWTLQNTRTMVRMTSSKKDAAILFTFSPADSPKKAAQTFVNESGAVVVSSARKNVNGLPAFRLVTKIRTNRGIMEIMSYFIQEGARVYEFHGLALESRFQGYSRIFENTMERFKRLRDRRKLNIKPDRIRVVSSPKAGTMEQVLRSLGTPEGKLKQWAIMNGKTLSEPVPSGMLLKIVKKGGY</sequence>
<gene>
    <name evidence="8" type="ORF">H8E19_01015</name>
</gene>
<dbReference type="Pfam" id="PF01435">
    <property type="entry name" value="Peptidase_M48"/>
    <property type="match status" value="1"/>
</dbReference>
<dbReference type="Gene3D" id="3.30.2010.10">
    <property type="entry name" value="Metalloproteases ('zincins'), catalytic domain"/>
    <property type="match status" value="1"/>
</dbReference>
<dbReference type="GO" id="GO:0046872">
    <property type="term" value="F:metal ion binding"/>
    <property type="evidence" value="ECO:0007669"/>
    <property type="project" value="UniProtKB-KW"/>
</dbReference>
<proteinExistence type="predicted"/>
<keyword evidence="2" id="KW-0645">Protease</keyword>
<dbReference type="AlphaFoldDB" id="A0A8J6T4M3"/>
<dbReference type="GO" id="GO:0016020">
    <property type="term" value="C:membrane"/>
    <property type="evidence" value="ECO:0007669"/>
    <property type="project" value="TreeGrafter"/>
</dbReference>
<evidence type="ECO:0000256" key="3">
    <source>
        <dbReference type="ARBA" id="ARBA00022723"/>
    </source>
</evidence>
<evidence type="ECO:0000313" key="8">
    <source>
        <dbReference type="EMBL" id="MBC8175956.1"/>
    </source>
</evidence>
<keyword evidence="6 8" id="KW-0482">Metalloprotease</keyword>
<dbReference type="GO" id="GO:0004222">
    <property type="term" value="F:metalloendopeptidase activity"/>
    <property type="evidence" value="ECO:0007669"/>
    <property type="project" value="InterPro"/>
</dbReference>
<evidence type="ECO:0000256" key="4">
    <source>
        <dbReference type="ARBA" id="ARBA00022801"/>
    </source>
</evidence>
<evidence type="ECO:0000256" key="6">
    <source>
        <dbReference type="ARBA" id="ARBA00023049"/>
    </source>
</evidence>
<evidence type="ECO:0000313" key="9">
    <source>
        <dbReference type="Proteomes" id="UP000650524"/>
    </source>
</evidence>
<reference evidence="8 9" key="1">
    <citation type="submission" date="2020-08" db="EMBL/GenBank/DDBJ databases">
        <title>Bridging the membrane lipid divide: bacteria of the FCB group superphylum have the potential to synthesize archaeal ether lipids.</title>
        <authorList>
            <person name="Villanueva L."/>
            <person name="Von Meijenfeldt F.A.B."/>
            <person name="Westbye A.B."/>
            <person name="Yadav S."/>
            <person name="Hopmans E.C."/>
            <person name="Dutilh B.E."/>
            <person name="Sinninghe Damste J.S."/>
        </authorList>
    </citation>
    <scope>NUCLEOTIDE SEQUENCE [LARGE SCALE GENOMIC DNA]</scope>
    <source>
        <strain evidence="8">NIOZ-UU27</strain>
    </source>
</reference>
<dbReference type="PANTHER" id="PTHR22726">
    <property type="entry name" value="METALLOENDOPEPTIDASE OMA1"/>
    <property type="match status" value="1"/>
</dbReference>
<name>A0A8J6T4M3_9DELT</name>
<keyword evidence="4" id="KW-0378">Hydrolase</keyword>